<keyword evidence="6" id="KW-0843">Virulence</keyword>
<proteinExistence type="predicted"/>
<feature type="compositionally biased region" description="Basic and acidic residues" evidence="8">
    <location>
        <begin position="17"/>
        <end position="26"/>
    </location>
</feature>
<evidence type="ECO:0000313" key="12">
    <source>
        <dbReference type="Proteomes" id="UP000076574"/>
    </source>
</evidence>
<comment type="caution">
    <text evidence="11">The sequence shown here is derived from an EMBL/GenBank/DDBJ whole genome shotgun (WGS) entry which is preliminary data.</text>
</comment>
<dbReference type="InterPro" id="IPR041690">
    <property type="entry name" value="Cadherin_5"/>
</dbReference>
<name>A0A163XP60_9BRAD</name>
<evidence type="ECO:0000256" key="9">
    <source>
        <dbReference type="SAM" id="Phobius"/>
    </source>
</evidence>
<dbReference type="EMBL" id="LVYV01000053">
    <property type="protein sequence ID" value="KZD21167.1"/>
    <property type="molecule type" value="Genomic_DNA"/>
</dbReference>
<feature type="region of interest" description="Disordered" evidence="8">
    <location>
        <begin position="63"/>
        <end position="106"/>
    </location>
</feature>
<keyword evidence="9" id="KW-1133">Transmembrane helix</keyword>
<evidence type="ECO:0000256" key="5">
    <source>
        <dbReference type="ARBA" id="ARBA00022737"/>
    </source>
</evidence>
<evidence type="ECO:0000256" key="3">
    <source>
        <dbReference type="ARBA" id="ARBA00022525"/>
    </source>
</evidence>
<dbReference type="Proteomes" id="UP000076574">
    <property type="component" value="Unassembled WGS sequence"/>
</dbReference>
<dbReference type="InterPro" id="IPR018511">
    <property type="entry name" value="Hemolysin-typ_Ca-bd_CS"/>
</dbReference>
<comment type="subcellular location">
    <subcellularLocation>
        <location evidence="1">Membrane</location>
    </subcellularLocation>
    <subcellularLocation>
        <location evidence="2">Secreted</location>
    </subcellularLocation>
</comment>
<dbReference type="GO" id="GO:0016020">
    <property type="term" value="C:membrane"/>
    <property type="evidence" value="ECO:0007669"/>
    <property type="project" value="UniProtKB-SubCell"/>
</dbReference>
<dbReference type="PROSITE" id="PS00330">
    <property type="entry name" value="HEMOLYSIN_CALCIUM"/>
    <property type="match status" value="2"/>
</dbReference>
<dbReference type="Pfam" id="PF17892">
    <property type="entry name" value="Cadherin_5"/>
    <property type="match status" value="1"/>
</dbReference>
<gene>
    <name evidence="11" type="ORF">A4A58_15430</name>
</gene>
<dbReference type="Pfam" id="PF00353">
    <property type="entry name" value="HemolysinCabind"/>
    <property type="match status" value="5"/>
</dbReference>
<dbReference type="InterPro" id="IPR001343">
    <property type="entry name" value="Hemolysn_Ca-bd"/>
</dbReference>
<dbReference type="SUPFAM" id="SSF51120">
    <property type="entry name" value="beta-Roll"/>
    <property type="match status" value="3"/>
</dbReference>
<feature type="region of interest" description="Disordered" evidence="8">
    <location>
        <begin position="1"/>
        <end position="26"/>
    </location>
</feature>
<evidence type="ECO:0000256" key="1">
    <source>
        <dbReference type="ARBA" id="ARBA00004370"/>
    </source>
</evidence>
<dbReference type="GO" id="GO:0005509">
    <property type="term" value="F:calcium ion binding"/>
    <property type="evidence" value="ECO:0007669"/>
    <property type="project" value="InterPro"/>
</dbReference>
<protein>
    <recommendedName>
        <fullName evidence="10">Cadherin-like domain-containing protein</fullName>
    </recommendedName>
</protein>
<dbReference type="PRINTS" id="PR00313">
    <property type="entry name" value="CABNDNGRPT"/>
</dbReference>
<dbReference type="PANTHER" id="PTHR38340">
    <property type="entry name" value="S-LAYER PROTEIN"/>
    <property type="match status" value="1"/>
</dbReference>
<accession>A0A163XP60</accession>
<evidence type="ECO:0000313" key="11">
    <source>
        <dbReference type="EMBL" id="KZD21167.1"/>
    </source>
</evidence>
<dbReference type="PRINTS" id="PR01488">
    <property type="entry name" value="RTXTOXINA"/>
</dbReference>
<keyword evidence="12" id="KW-1185">Reference proteome</keyword>
<dbReference type="InterPro" id="IPR003995">
    <property type="entry name" value="RTX_toxin_determinant-A"/>
</dbReference>
<evidence type="ECO:0000256" key="8">
    <source>
        <dbReference type="SAM" id="MobiDB-lite"/>
    </source>
</evidence>
<keyword evidence="3" id="KW-0964">Secreted</keyword>
<dbReference type="OrthoDB" id="7738102at2"/>
<dbReference type="RefSeq" id="WP_068737197.1">
    <property type="nucleotide sequence ID" value="NZ_LVYV01000053.1"/>
</dbReference>
<keyword evidence="9" id="KW-0812">Transmembrane</keyword>
<dbReference type="Gene3D" id="2.150.10.10">
    <property type="entry name" value="Serralysin-like metalloprotease, C-terminal"/>
    <property type="match status" value="4"/>
</dbReference>
<feature type="domain" description="Cadherin-like" evidence="10">
    <location>
        <begin position="200"/>
        <end position="291"/>
    </location>
</feature>
<feature type="transmembrane region" description="Helical" evidence="9">
    <location>
        <begin position="32"/>
        <end position="52"/>
    </location>
</feature>
<dbReference type="PANTHER" id="PTHR38340:SF1">
    <property type="entry name" value="S-LAYER PROTEIN"/>
    <property type="match status" value="1"/>
</dbReference>
<keyword evidence="4" id="KW-0800">Toxin</keyword>
<dbReference type="InterPro" id="IPR050557">
    <property type="entry name" value="RTX_toxin/Mannuronan_C5-epim"/>
</dbReference>
<evidence type="ECO:0000256" key="6">
    <source>
        <dbReference type="ARBA" id="ARBA00023026"/>
    </source>
</evidence>
<organism evidence="11 12">
    <name type="scientific">Tardiphaga robiniae</name>
    <dbReference type="NCBI Taxonomy" id="943830"/>
    <lineage>
        <taxon>Bacteria</taxon>
        <taxon>Pseudomonadati</taxon>
        <taxon>Pseudomonadota</taxon>
        <taxon>Alphaproteobacteria</taxon>
        <taxon>Hyphomicrobiales</taxon>
        <taxon>Nitrobacteraceae</taxon>
        <taxon>Tardiphaga</taxon>
    </lineage>
</organism>
<dbReference type="GO" id="GO:0005576">
    <property type="term" value="C:extracellular region"/>
    <property type="evidence" value="ECO:0007669"/>
    <property type="project" value="UniProtKB-SubCell"/>
</dbReference>
<feature type="region of interest" description="Disordered" evidence="8">
    <location>
        <begin position="145"/>
        <end position="210"/>
    </location>
</feature>
<dbReference type="AlphaFoldDB" id="A0A163XP60"/>
<evidence type="ECO:0000256" key="7">
    <source>
        <dbReference type="ARBA" id="ARBA00023136"/>
    </source>
</evidence>
<evidence type="ECO:0000256" key="4">
    <source>
        <dbReference type="ARBA" id="ARBA00022656"/>
    </source>
</evidence>
<reference evidence="11 12" key="1">
    <citation type="submission" date="2016-03" db="EMBL/GenBank/DDBJ databases">
        <title>Microsymbionts genomes from the relict species Vavilovia formosa (Stev.) Fed.</title>
        <authorList>
            <person name="Kopat V."/>
            <person name="Chirak E."/>
            <person name="Kimeklis A."/>
            <person name="Andronov E."/>
        </authorList>
    </citation>
    <scope>NUCLEOTIDE SEQUENCE [LARGE SCALE GENOMIC DNA]</scope>
    <source>
        <strain evidence="11 12">Vaf07</strain>
    </source>
</reference>
<keyword evidence="7 9" id="KW-0472">Membrane</keyword>
<sequence>MITAKGLKQTQSQHSQPSHEDYAEKQQGKRNIVPLAFLLFLTGCAAYLKSFLPVSIEARETQQVGKLDDDDQSEPRGEGDVGVATDEPATDQEVAPGDGRPRYSSDNVIPISLFRENGGGLTVDPDSIQPAAPLAVKVATADSGDAFRGNDIRSPTASSSRDGGGGSGGGGGGGDDSKGDGRQPTPRDPPVISTPEPVRNRGPRTNGPVHLQDVAGCQVLMISVLALLAGATDADGDRLRITGLSSTSGTLTQTEDGGWVFARDAGMLGEVTLTYTISDGTASVRQTAYFSVIEPSPIMGSAEDDNLLGTPCADSIDGRDGDDNIDARGGNDIIFGGSGDDHIIAGAGNDTVYAGAGNDVVFAGLGNDIVFGGSGNDHLYGEDGNDIIVGEDGDDFISGGAGDDIALGGIGNDTIRGDVGNDTLDGGIGDDSLSGGAGNDVIVGAAGDDELLGHDGNDVISDGTGRDTVHGEDGDDHVIAANDSVDDTYDGGGGQDRLDYSTAIYSVAVDVGRGTAEGADIGRDMIAAFEEIVTGSGDDHIVGGSTSISMTGGDGCDTFEFQRADEDEQAITIRKITDFTVGDRIVAATYEISFSDEADVEEALSDMFEDIYLAEGDKRPVRFRFEDIDSDRRTMIEVHDRPDADDYFTIEVVGHHQLQFTIIGT</sequence>
<keyword evidence="5" id="KW-0677">Repeat</keyword>
<dbReference type="STRING" id="943830.A4A58_15430"/>
<evidence type="ECO:0000256" key="2">
    <source>
        <dbReference type="ARBA" id="ARBA00004613"/>
    </source>
</evidence>
<dbReference type="GO" id="GO:0090729">
    <property type="term" value="F:toxin activity"/>
    <property type="evidence" value="ECO:0007669"/>
    <property type="project" value="UniProtKB-KW"/>
</dbReference>
<feature type="compositionally biased region" description="Gly residues" evidence="8">
    <location>
        <begin position="162"/>
        <end position="174"/>
    </location>
</feature>
<dbReference type="InterPro" id="IPR011049">
    <property type="entry name" value="Serralysin-like_metalloprot_C"/>
</dbReference>
<evidence type="ECO:0000259" key="10">
    <source>
        <dbReference type="Pfam" id="PF17892"/>
    </source>
</evidence>